<keyword evidence="6" id="KW-1185">Reference proteome</keyword>
<keyword evidence="1" id="KW-0472">Membrane</keyword>
<feature type="signal peptide" evidence="2">
    <location>
        <begin position="1"/>
        <end position="22"/>
    </location>
</feature>
<feature type="domain" description="DUF7657" evidence="4">
    <location>
        <begin position="198"/>
        <end position="584"/>
    </location>
</feature>
<feature type="transmembrane region" description="Helical" evidence="1">
    <location>
        <begin position="632"/>
        <end position="653"/>
    </location>
</feature>
<keyword evidence="1" id="KW-1133">Transmembrane helix</keyword>
<sequence>MRKILIAICLLMACVGLSPAHAANDSSQTSRAFLDSVEVNAHTRTITLSGWAESAHGTTENLKLLVFIGPEQVATGQVERYARPDVAAATGRRDWLDSGWIANVPIPASLQRGARSLRVKVQFEHDGEVDCVPSNPAFTSLVIHADTGRLMATKLIVIVGLGLLVLCFVFASRISQALSAWMRCAVAPVAPLAVGIVAGFATLVALGVSGTSLGITDEDIPIDGIQTTVLAGHSEQIRSDEWRVLTPMSIGQTRHVPPFPVVNRNLGPNGHNMLIPGMTSVPVLGVPALGRPATWGYFILPLPQALAWQWWMPAFGCLLALWACFSLLFRAQWRLAFCLSLCFVISPYVIAWSYWPAYVTMFAASAFSAFVVLLRGCTRWMKPLLAVLLGITASGFVLTLYPAWQVPLGYLFVMLLAAIVIRDRKSIIWSPRGLIWIVAGLMLAGVTVGFWWMEAKDAVAAMLATVYPGKRIAVPGGTIDSWYFARGFSNFTTLYANLKDASNQSEVASFLYLTLPAICGAIANWKYQQKNRPVFFALIAFLALATWYQFVGFPVELAQSSLWGRTFPPRVDIATGLAAIALIGTAFARDPNTDVVESSQRARQIAAIVVALLWAAFVWFSLKSAPSVIHELLTPTAMFGMLAAVAWCSYLLAARFFTGFFLSFLAFLLFSVASFNPWVALTVPSAASAHAAMNCDNGKDRTLVIGSNVPAMTMMASGCPVLNGVSYYPQMKLWDALDPHKQNVFSYNRYQHLFFKLADLQGAVDPVVTVPQGDVINVTVDARHFDFRRLPIEYVTVKSDEGLDLPLNQTLAPAPSLSQGWLRFKVVR</sequence>
<accession>A0A848IIN3</accession>
<feature type="transmembrane region" description="Helical" evidence="1">
    <location>
        <begin position="534"/>
        <end position="553"/>
    </location>
</feature>
<evidence type="ECO:0000313" key="6">
    <source>
        <dbReference type="Proteomes" id="UP000544134"/>
    </source>
</evidence>
<reference evidence="5 6" key="1">
    <citation type="submission" date="2020-04" db="EMBL/GenBank/DDBJ databases">
        <title>Paraburkholderia sp. RP-4-7 isolated from soil.</title>
        <authorList>
            <person name="Dahal R.H."/>
        </authorList>
    </citation>
    <scope>NUCLEOTIDE SEQUENCE [LARGE SCALE GENOMIC DNA]</scope>
    <source>
        <strain evidence="5 6">RP-4-7</strain>
    </source>
</reference>
<feature type="chain" id="PRO_5033013749" description="Glycosyltransferase RgtA/B/C/D-like domain-containing protein" evidence="2">
    <location>
        <begin position="23"/>
        <end position="828"/>
    </location>
</feature>
<feature type="transmembrane region" description="Helical" evidence="1">
    <location>
        <begin position="434"/>
        <end position="453"/>
    </location>
</feature>
<evidence type="ECO:0000313" key="5">
    <source>
        <dbReference type="EMBL" id="NMM02218.1"/>
    </source>
</evidence>
<dbReference type="Pfam" id="PF24677">
    <property type="entry name" value="DUF7657"/>
    <property type="match status" value="1"/>
</dbReference>
<evidence type="ECO:0000256" key="2">
    <source>
        <dbReference type="SAM" id="SignalP"/>
    </source>
</evidence>
<dbReference type="EMBL" id="JABBGJ010000037">
    <property type="protein sequence ID" value="NMM02218.1"/>
    <property type="molecule type" value="Genomic_DNA"/>
</dbReference>
<dbReference type="Pfam" id="PF24672">
    <property type="entry name" value="DUF7654"/>
    <property type="match status" value="1"/>
</dbReference>
<keyword evidence="2" id="KW-0732">Signal</keyword>
<evidence type="ECO:0008006" key="7">
    <source>
        <dbReference type="Google" id="ProtNLM"/>
    </source>
</evidence>
<proteinExistence type="predicted"/>
<dbReference type="AlphaFoldDB" id="A0A848IIN3"/>
<comment type="caution">
    <text evidence="5">The sequence shown here is derived from an EMBL/GenBank/DDBJ whole genome shotgun (WGS) entry which is preliminary data.</text>
</comment>
<evidence type="ECO:0000259" key="4">
    <source>
        <dbReference type="Pfam" id="PF24677"/>
    </source>
</evidence>
<protein>
    <recommendedName>
        <fullName evidence="7">Glycosyltransferase RgtA/B/C/D-like domain-containing protein</fullName>
    </recommendedName>
</protein>
<feature type="transmembrane region" description="Helical" evidence="1">
    <location>
        <begin position="336"/>
        <end position="355"/>
    </location>
</feature>
<evidence type="ECO:0000259" key="3">
    <source>
        <dbReference type="Pfam" id="PF24672"/>
    </source>
</evidence>
<dbReference type="Proteomes" id="UP000544134">
    <property type="component" value="Unassembled WGS sequence"/>
</dbReference>
<feature type="transmembrane region" description="Helical" evidence="1">
    <location>
        <begin position="660"/>
        <end position="679"/>
    </location>
</feature>
<feature type="transmembrane region" description="Helical" evidence="1">
    <location>
        <begin position="407"/>
        <end position="422"/>
    </location>
</feature>
<evidence type="ECO:0000256" key="1">
    <source>
        <dbReference type="SAM" id="Phobius"/>
    </source>
</evidence>
<feature type="transmembrane region" description="Helical" evidence="1">
    <location>
        <begin position="150"/>
        <end position="172"/>
    </location>
</feature>
<feature type="transmembrane region" description="Helical" evidence="1">
    <location>
        <begin position="361"/>
        <end position="377"/>
    </location>
</feature>
<dbReference type="InterPro" id="IPR056071">
    <property type="entry name" value="DUF7654"/>
</dbReference>
<feature type="domain" description="DUF7654" evidence="3">
    <location>
        <begin position="698"/>
        <end position="800"/>
    </location>
</feature>
<name>A0A848IIN3_9BURK</name>
<feature type="transmembrane region" description="Helical" evidence="1">
    <location>
        <begin position="573"/>
        <end position="590"/>
    </location>
</feature>
<feature type="transmembrane region" description="Helical" evidence="1">
    <location>
        <begin position="184"/>
        <end position="208"/>
    </location>
</feature>
<feature type="transmembrane region" description="Helical" evidence="1">
    <location>
        <begin position="384"/>
        <end position="401"/>
    </location>
</feature>
<organism evidence="5 6">
    <name type="scientific">Paraburkholderia polaris</name>
    <dbReference type="NCBI Taxonomy" id="2728848"/>
    <lineage>
        <taxon>Bacteria</taxon>
        <taxon>Pseudomonadati</taxon>
        <taxon>Pseudomonadota</taxon>
        <taxon>Betaproteobacteria</taxon>
        <taxon>Burkholderiales</taxon>
        <taxon>Burkholderiaceae</taxon>
        <taxon>Paraburkholderia</taxon>
    </lineage>
</organism>
<dbReference type="InterPro" id="IPR056074">
    <property type="entry name" value="DUF7657"/>
</dbReference>
<feature type="transmembrane region" description="Helical" evidence="1">
    <location>
        <begin position="310"/>
        <end position="329"/>
    </location>
</feature>
<gene>
    <name evidence="5" type="ORF">HHL24_30375</name>
</gene>
<keyword evidence="1" id="KW-0812">Transmembrane</keyword>
<feature type="transmembrane region" description="Helical" evidence="1">
    <location>
        <begin position="507"/>
        <end position="527"/>
    </location>
</feature>
<feature type="transmembrane region" description="Helical" evidence="1">
    <location>
        <begin position="602"/>
        <end position="620"/>
    </location>
</feature>
<dbReference type="RefSeq" id="WP_169489028.1">
    <property type="nucleotide sequence ID" value="NZ_JABBGJ010000037.1"/>
</dbReference>